<dbReference type="Proteomes" id="UP000523079">
    <property type="component" value="Unassembled WGS sequence"/>
</dbReference>
<dbReference type="Gene3D" id="1.10.1760.20">
    <property type="match status" value="1"/>
</dbReference>
<dbReference type="PIRSF" id="PIRSF016661">
    <property type="entry name" value="BioY"/>
    <property type="match status" value="1"/>
</dbReference>
<keyword evidence="11" id="KW-1185">Reference proteome</keyword>
<keyword evidence="3 8" id="KW-0813">Transport</keyword>
<organism evidence="10 11">
    <name type="scientific">Microlunatus kandeliicorticis</name>
    <dbReference type="NCBI Taxonomy" id="1759536"/>
    <lineage>
        <taxon>Bacteria</taxon>
        <taxon>Bacillati</taxon>
        <taxon>Actinomycetota</taxon>
        <taxon>Actinomycetes</taxon>
        <taxon>Propionibacteriales</taxon>
        <taxon>Propionibacteriaceae</taxon>
        <taxon>Microlunatus</taxon>
    </lineage>
</organism>
<dbReference type="RefSeq" id="WP_220483586.1">
    <property type="nucleotide sequence ID" value="NZ_JACGWT010000002.1"/>
</dbReference>
<dbReference type="EMBL" id="JACGWT010000002">
    <property type="protein sequence ID" value="MBA8793818.1"/>
    <property type="molecule type" value="Genomic_DNA"/>
</dbReference>
<evidence type="ECO:0000256" key="3">
    <source>
        <dbReference type="ARBA" id="ARBA00022448"/>
    </source>
</evidence>
<protein>
    <recommendedName>
        <fullName evidence="8">Biotin transporter</fullName>
    </recommendedName>
</protein>
<name>A0A7W3IRF4_9ACTN</name>
<dbReference type="PANTHER" id="PTHR34295:SF4">
    <property type="entry name" value="BIOTIN TRANSPORTER BIOY-RELATED"/>
    <property type="match status" value="1"/>
</dbReference>
<evidence type="ECO:0000256" key="5">
    <source>
        <dbReference type="ARBA" id="ARBA00022692"/>
    </source>
</evidence>
<evidence type="ECO:0000256" key="9">
    <source>
        <dbReference type="SAM" id="Phobius"/>
    </source>
</evidence>
<comment type="subcellular location">
    <subcellularLocation>
        <location evidence="1 8">Cell membrane</location>
        <topology evidence="1 8">Multi-pass membrane protein</topology>
    </subcellularLocation>
</comment>
<keyword evidence="4 8" id="KW-1003">Cell membrane</keyword>
<evidence type="ECO:0000313" key="10">
    <source>
        <dbReference type="EMBL" id="MBA8793818.1"/>
    </source>
</evidence>
<keyword evidence="6 9" id="KW-1133">Transmembrane helix</keyword>
<dbReference type="GO" id="GO:0015225">
    <property type="term" value="F:biotin transmembrane transporter activity"/>
    <property type="evidence" value="ECO:0007669"/>
    <property type="project" value="UniProtKB-UniRule"/>
</dbReference>
<dbReference type="Pfam" id="PF02632">
    <property type="entry name" value="BioY"/>
    <property type="match status" value="1"/>
</dbReference>
<evidence type="ECO:0000256" key="2">
    <source>
        <dbReference type="ARBA" id="ARBA00010692"/>
    </source>
</evidence>
<evidence type="ECO:0000256" key="8">
    <source>
        <dbReference type="PIRNR" id="PIRNR016661"/>
    </source>
</evidence>
<evidence type="ECO:0000313" key="11">
    <source>
        <dbReference type="Proteomes" id="UP000523079"/>
    </source>
</evidence>
<feature type="transmembrane region" description="Helical" evidence="9">
    <location>
        <begin position="101"/>
        <end position="121"/>
    </location>
</feature>
<feature type="transmembrane region" description="Helical" evidence="9">
    <location>
        <begin position="44"/>
        <end position="63"/>
    </location>
</feature>
<dbReference type="PANTHER" id="PTHR34295">
    <property type="entry name" value="BIOTIN TRANSPORTER BIOY"/>
    <property type="match status" value="1"/>
</dbReference>
<feature type="transmembrane region" description="Helical" evidence="9">
    <location>
        <begin position="21"/>
        <end position="38"/>
    </location>
</feature>
<dbReference type="AlphaFoldDB" id="A0A7W3IRF4"/>
<evidence type="ECO:0000256" key="1">
    <source>
        <dbReference type="ARBA" id="ARBA00004651"/>
    </source>
</evidence>
<evidence type="ECO:0000256" key="6">
    <source>
        <dbReference type="ARBA" id="ARBA00022989"/>
    </source>
</evidence>
<dbReference type="InterPro" id="IPR003784">
    <property type="entry name" value="BioY"/>
</dbReference>
<reference evidence="10 11" key="1">
    <citation type="submission" date="2020-07" db="EMBL/GenBank/DDBJ databases">
        <title>Sequencing the genomes of 1000 actinobacteria strains.</title>
        <authorList>
            <person name="Klenk H.-P."/>
        </authorList>
    </citation>
    <scope>NUCLEOTIDE SEQUENCE [LARGE SCALE GENOMIC DNA]</scope>
    <source>
        <strain evidence="10 11">DSM 100723</strain>
    </source>
</reference>
<keyword evidence="7 8" id="KW-0472">Membrane</keyword>
<keyword evidence="5 9" id="KW-0812">Transmembrane</keyword>
<proteinExistence type="inferred from homology"/>
<feature type="transmembrane region" description="Helical" evidence="9">
    <location>
        <begin position="168"/>
        <end position="191"/>
    </location>
</feature>
<feature type="transmembrane region" description="Helical" evidence="9">
    <location>
        <begin position="133"/>
        <end position="156"/>
    </location>
</feature>
<accession>A0A7W3IRF4</accession>
<evidence type="ECO:0000256" key="7">
    <source>
        <dbReference type="ARBA" id="ARBA00023136"/>
    </source>
</evidence>
<comment type="similarity">
    <text evidence="2 8">Belongs to the BioY family.</text>
</comment>
<gene>
    <name evidence="10" type="ORF">FHX74_001423</name>
</gene>
<comment type="caution">
    <text evidence="10">The sequence shown here is derived from an EMBL/GenBank/DDBJ whole genome shotgun (WGS) entry which is preliminary data.</text>
</comment>
<dbReference type="GO" id="GO:0005886">
    <property type="term" value="C:plasma membrane"/>
    <property type="evidence" value="ECO:0007669"/>
    <property type="project" value="UniProtKB-SubCell"/>
</dbReference>
<evidence type="ECO:0000256" key="4">
    <source>
        <dbReference type="ARBA" id="ARBA00022475"/>
    </source>
</evidence>
<feature type="transmembrane region" description="Helical" evidence="9">
    <location>
        <begin position="70"/>
        <end position="89"/>
    </location>
</feature>
<sequence length="199" mass="19624">MSPIDPAAGRGVRSTTTTLDVVLTAVMAAVIAALGVVPPITVGVLGVPITLQTLGVMLAGALLGPVRGMLAAALVVVLALVGLPILSGGRGGLGVLFGPTGGYLLGWVPGALVVGLLARYWAARVRSTAARTVAFAVSAVVGGVLVIYAVGIPWTAVVAGVRLGVSAVGALAFVPGDLVKAVLAAVIAVGVHRGYRKLL</sequence>